<keyword evidence="2" id="KW-1185">Reference proteome</keyword>
<comment type="caution">
    <text evidence="1">The sequence shown here is derived from an EMBL/GenBank/DDBJ whole genome shotgun (WGS) entry which is preliminary data.</text>
</comment>
<evidence type="ECO:0000313" key="1">
    <source>
        <dbReference type="EMBL" id="KAK0443849.1"/>
    </source>
</evidence>
<reference evidence="1" key="1">
    <citation type="submission" date="2023-06" db="EMBL/GenBank/DDBJ databases">
        <authorList>
            <consortium name="Lawrence Berkeley National Laboratory"/>
            <person name="Ahrendt S."/>
            <person name="Sahu N."/>
            <person name="Indic B."/>
            <person name="Wong-Bajracharya J."/>
            <person name="Merenyi Z."/>
            <person name="Ke H.-M."/>
            <person name="Monk M."/>
            <person name="Kocsube S."/>
            <person name="Drula E."/>
            <person name="Lipzen A."/>
            <person name="Balint B."/>
            <person name="Henrissat B."/>
            <person name="Andreopoulos B."/>
            <person name="Martin F.M."/>
            <person name="Harder C.B."/>
            <person name="Rigling D."/>
            <person name="Ford K.L."/>
            <person name="Foster G.D."/>
            <person name="Pangilinan J."/>
            <person name="Papanicolaou A."/>
            <person name="Barry K."/>
            <person name="LaButti K."/>
            <person name="Viragh M."/>
            <person name="Koriabine M."/>
            <person name="Yan M."/>
            <person name="Riley R."/>
            <person name="Champramary S."/>
            <person name="Plett K.L."/>
            <person name="Tsai I.J."/>
            <person name="Slot J."/>
            <person name="Sipos G."/>
            <person name="Plett J."/>
            <person name="Nagy L.G."/>
            <person name="Grigoriev I.V."/>
        </authorList>
    </citation>
    <scope>NUCLEOTIDE SEQUENCE</scope>
    <source>
        <strain evidence="1">FPL87.14</strain>
    </source>
</reference>
<dbReference type="EMBL" id="JAUEPT010000021">
    <property type="protein sequence ID" value="KAK0443849.1"/>
    <property type="molecule type" value="Genomic_DNA"/>
</dbReference>
<accession>A0AA39JJX9</accession>
<protein>
    <submittedName>
        <fullName evidence="1">Uncharacterized protein</fullName>
    </submittedName>
</protein>
<sequence>MTWSGSVAGMARQWTQLGSRIRTTFNGQTKRQAGNGKLWASQERLLSGAKTKAMVFGRVPETLPTFRINGEPVAWVNEHRYLGVNFTLSHANIFKIHYGIKSKVAKKMVSATFTLDKFLGDLPPREGLILYNSRIDPHLTYGAEVAIDVSLNDVALLESVQHLYIRRLLHLYRHSMVDVLWSEMGMWPLAYRRIWFALRYLAKVLVLPEYRIPVWCVEANVSLWTRQKPCWLGDIAVVLRRLGLPESQISLEALTDAGQVVELINSLPVLIREKVRDVIEGSTKLPLMQNRIERLPRNGSSKSQWLFRAYHHIRIPAHRIAVTRLITSCHGLAVERGRWLKVVGTREPVPFQFRVCRLCRDSVEDELHVLFMCAEDELVRLRMEFLHEMWATYPALKGRSSTPLEMWHMLLSYHDLLPRIGRYVHDVLQRVTTEELYIDPSINYTT</sequence>
<dbReference type="Proteomes" id="UP001175226">
    <property type="component" value="Unassembled WGS sequence"/>
</dbReference>
<organism evidence="1 2">
    <name type="scientific">Armillaria borealis</name>
    <dbReference type="NCBI Taxonomy" id="47425"/>
    <lineage>
        <taxon>Eukaryota</taxon>
        <taxon>Fungi</taxon>
        <taxon>Dikarya</taxon>
        <taxon>Basidiomycota</taxon>
        <taxon>Agaricomycotina</taxon>
        <taxon>Agaricomycetes</taxon>
        <taxon>Agaricomycetidae</taxon>
        <taxon>Agaricales</taxon>
        <taxon>Marasmiineae</taxon>
        <taxon>Physalacriaceae</taxon>
        <taxon>Armillaria</taxon>
    </lineage>
</organism>
<dbReference type="AlphaFoldDB" id="A0AA39JJX9"/>
<evidence type="ECO:0000313" key="2">
    <source>
        <dbReference type="Proteomes" id="UP001175226"/>
    </source>
</evidence>
<name>A0AA39JJX9_9AGAR</name>
<gene>
    <name evidence="1" type="ORF">EV421DRAFT_2018965</name>
</gene>
<proteinExistence type="predicted"/>